<evidence type="ECO:0000313" key="1">
    <source>
        <dbReference type="EMBL" id="MDQ0361247.1"/>
    </source>
</evidence>
<name>A0ABU0E2W9_9FIRM</name>
<protein>
    <submittedName>
        <fullName evidence="1">Uncharacterized protein</fullName>
    </submittedName>
</protein>
<evidence type="ECO:0000313" key="2">
    <source>
        <dbReference type="Proteomes" id="UP001230220"/>
    </source>
</evidence>
<reference evidence="1 2" key="1">
    <citation type="submission" date="2023-07" db="EMBL/GenBank/DDBJ databases">
        <title>Genomic Encyclopedia of Type Strains, Phase IV (KMG-IV): sequencing the most valuable type-strain genomes for metagenomic binning, comparative biology and taxonomic classification.</title>
        <authorList>
            <person name="Goeker M."/>
        </authorList>
    </citation>
    <scope>NUCLEOTIDE SEQUENCE [LARGE SCALE GENOMIC DNA]</scope>
    <source>
        <strain evidence="1 2">DSM 16784</strain>
    </source>
</reference>
<organism evidence="1 2">
    <name type="scientific">Breznakia pachnodae</name>
    <dbReference type="NCBI Taxonomy" id="265178"/>
    <lineage>
        <taxon>Bacteria</taxon>
        <taxon>Bacillati</taxon>
        <taxon>Bacillota</taxon>
        <taxon>Erysipelotrichia</taxon>
        <taxon>Erysipelotrichales</taxon>
        <taxon>Erysipelotrichaceae</taxon>
        <taxon>Breznakia</taxon>
    </lineage>
</organism>
<comment type="caution">
    <text evidence="1">The sequence shown here is derived from an EMBL/GenBank/DDBJ whole genome shotgun (WGS) entry which is preliminary data.</text>
</comment>
<keyword evidence="2" id="KW-1185">Reference proteome</keyword>
<gene>
    <name evidence="1" type="ORF">J2S15_001994</name>
</gene>
<dbReference type="Proteomes" id="UP001230220">
    <property type="component" value="Unassembled WGS sequence"/>
</dbReference>
<dbReference type="EMBL" id="JAUSUR010000003">
    <property type="protein sequence ID" value="MDQ0361247.1"/>
    <property type="molecule type" value="Genomic_DNA"/>
</dbReference>
<sequence>MKMRKLYKRFIGVFVVMVSFVSVLTLPSVMLEADAASYSVLTSSVDLKGYDATITTQSNGTNVLTTKKGTYLLDESAVIYSSKNQLIYLNNTTPVNIDSIYAKKNLEFRGNGTLNANTAGQYGINVGGHLKAFKYTKSGVGVVNATGTTAGFYVYNEIQMEGGEINGYGTNYGIWCYNDIKPYYSSIIRGYASGADSTGIWAYRDIYAWKGATVYGEGGSCGARTQIAHIQAEDNGSSITGVSRNINSGVSALQADKQMLRAYDNAVVKEIYLNSGLVVTDDVAVDVVNTYSTVKRNLSNMGNYSWYSEPEGVYYNGTGLIGDANKAGFKDGNIVGTRTNDACSKGKEATQLKKGGTHQVVFSNSATYYTEDIIIYHWLADTDGEPIEVFYEEVITLEVGTLIVVDDYQYPFGNTTEFEYFGADRPDFVLEKSEDPIVINYYYDAEI</sequence>
<accession>A0ABU0E2W9</accession>
<dbReference type="RefSeq" id="WP_307407809.1">
    <property type="nucleotide sequence ID" value="NZ_JAUSUR010000003.1"/>
</dbReference>
<proteinExistence type="predicted"/>